<evidence type="ECO:0008006" key="8">
    <source>
        <dbReference type="Google" id="ProtNLM"/>
    </source>
</evidence>
<evidence type="ECO:0000256" key="1">
    <source>
        <dbReference type="ARBA" id="ARBA00004123"/>
    </source>
</evidence>
<keyword evidence="3" id="KW-0804">Transcription</keyword>
<evidence type="ECO:0000313" key="7">
    <source>
        <dbReference type="Proteomes" id="UP001189429"/>
    </source>
</evidence>
<proteinExistence type="predicted"/>
<feature type="non-terminal residue" evidence="6">
    <location>
        <position position="1"/>
    </location>
</feature>
<evidence type="ECO:0000313" key="6">
    <source>
        <dbReference type="EMBL" id="CAK0880656.1"/>
    </source>
</evidence>
<dbReference type="EMBL" id="CAUYUJ010018103">
    <property type="protein sequence ID" value="CAK0880656.1"/>
    <property type="molecule type" value="Genomic_DNA"/>
</dbReference>
<accession>A0ABN9W7R7</accession>
<dbReference type="PANTHER" id="PTHR13408:SF0">
    <property type="entry name" value="DNA-DIRECTED RNA POLYMERASE III SUBUNIT RPC4"/>
    <property type="match status" value="1"/>
</dbReference>
<dbReference type="Pfam" id="PF05132">
    <property type="entry name" value="RNA_pol_Rpc4"/>
    <property type="match status" value="1"/>
</dbReference>
<sequence length="303" mass="32380">ARTAKSFKPTPPTERRQVNKVLDSCTGREETAHSVFLDAMREQDRRGQRGAATQNFTPERFKGMPLRKFGLGHQPGVQGRAAAFGDSAAPSASSGVAPRQVKEKKVGGSTGLMDLAFASGRGYAPVSLPYFEVAREELEQEDSGAAKQQSRPMLTRLDEANANAAKDLFLSKDGALQEHKYFLIQLPAVLPELLDGPDGEDGGSADAGSIAQYPDGLVGKLRVHKSGKVRMEIGGVPFCVDQGCETFFQQDLACVCPDEFYDLGAIRNRAILSPDVDTMLAAENKAGPQRGPAPEGAPQGPPP</sequence>
<organism evidence="6 7">
    <name type="scientific">Prorocentrum cordatum</name>
    <dbReference type="NCBI Taxonomy" id="2364126"/>
    <lineage>
        <taxon>Eukaryota</taxon>
        <taxon>Sar</taxon>
        <taxon>Alveolata</taxon>
        <taxon>Dinophyceae</taxon>
        <taxon>Prorocentrales</taxon>
        <taxon>Prorocentraceae</taxon>
        <taxon>Prorocentrum</taxon>
    </lineage>
</organism>
<gene>
    <name evidence="6" type="ORF">PCOR1329_LOCUS63740</name>
</gene>
<reference evidence="6" key="1">
    <citation type="submission" date="2023-10" db="EMBL/GenBank/DDBJ databases">
        <authorList>
            <person name="Chen Y."/>
            <person name="Shah S."/>
            <person name="Dougan E. K."/>
            <person name="Thang M."/>
            <person name="Chan C."/>
        </authorList>
    </citation>
    <scope>NUCLEOTIDE SEQUENCE [LARGE SCALE GENOMIC DNA]</scope>
</reference>
<keyword evidence="7" id="KW-1185">Reference proteome</keyword>
<feature type="compositionally biased region" description="Low complexity" evidence="5">
    <location>
        <begin position="286"/>
        <end position="303"/>
    </location>
</feature>
<evidence type="ECO:0000256" key="2">
    <source>
        <dbReference type="ARBA" id="ARBA00022478"/>
    </source>
</evidence>
<dbReference type="PANTHER" id="PTHR13408">
    <property type="entry name" value="DNA-DIRECTED RNA POLYMERASE III"/>
    <property type="match status" value="1"/>
</dbReference>
<comment type="caution">
    <text evidence="6">The sequence shown here is derived from an EMBL/GenBank/DDBJ whole genome shotgun (WGS) entry which is preliminary data.</text>
</comment>
<keyword evidence="4" id="KW-0539">Nucleus</keyword>
<name>A0ABN9W7R7_9DINO</name>
<keyword evidence="2" id="KW-0240">DNA-directed RNA polymerase</keyword>
<evidence type="ECO:0000256" key="4">
    <source>
        <dbReference type="ARBA" id="ARBA00023242"/>
    </source>
</evidence>
<dbReference type="InterPro" id="IPR007811">
    <property type="entry name" value="RPC4"/>
</dbReference>
<evidence type="ECO:0000256" key="3">
    <source>
        <dbReference type="ARBA" id="ARBA00023163"/>
    </source>
</evidence>
<protein>
    <recommendedName>
        <fullName evidence="8">DNA-directed RNA polymerase III subunit RPC4</fullName>
    </recommendedName>
</protein>
<comment type="subcellular location">
    <subcellularLocation>
        <location evidence="1">Nucleus</location>
    </subcellularLocation>
</comment>
<dbReference type="Proteomes" id="UP001189429">
    <property type="component" value="Unassembled WGS sequence"/>
</dbReference>
<evidence type="ECO:0000256" key="5">
    <source>
        <dbReference type="SAM" id="MobiDB-lite"/>
    </source>
</evidence>
<feature type="region of interest" description="Disordered" evidence="5">
    <location>
        <begin position="280"/>
        <end position="303"/>
    </location>
</feature>